<dbReference type="InterPro" id="IPR015943">
    <property type="entry name" value="WD40/YVTN_repeat-like_dom_sf"/>
</dbReference>
<dbReference type="STRING" id="1250231.SAMN04488552_3007"/>
<dbReference type="SUPFAM" id="SSF101898">
    <property type="entry name" value="NHL repeat"/>
    <property type="match status" value="1"/>
</dbReference>
<dbReference type="Gene3D" id="2.130.10.10">
    <property type="entry name" value="YVTN repeat-like/Quinoprotein amine dehydrogenase"/>
    <property type="match status" value="1"/>
</dbReference>
<dbReference type="RefSeq" id="WP_157717421.1">
    <property type="nucleotide sequence ID" value="NZ_LT629745.1"/>
</dbReference>
<evidence type="ECO:0000313" key="1">
    <source>
        <dbReference type="EMBL" id="SDS38665.1"/>
    </source>
</evidence>
<sequence>MKSRIQRMNPGWKLLFFSLLMLFVTACEKEINELPEEVSDLKINKAMDAGPFEFPGAIVFDISATPDGSIMVGLNEFSGNRSIQLIKNGKITTMIGLDTETDIQGIESIGAGNAFFTTAGTNLAANGELYRASQGKVRMVADLAKFERDNDPDANEGPQWKNQQCEEEFTDNGDLVFNAGPQNNPYKVTAFDGETALIADAAGNTVLQATTEGEIDWKAILTPPLNAVGEWMQLFETTDGSNDITCYVQPVATSVAIGNDGYIYVGELTGATPEGVPTGLSRVWKMPADGTNFVCSELDGPSECNVLINGLTSVIDLEMGPDGLLYVVQFDSNSWLSSVVPDIPWGGGSITAYNTETGQVEKEVANGLVYPGAITFDKKGNLWVLENKLFIGESAIVRMLDY</sequence>
<dbReference type="PROSITE" id="PS51257">
    <property type="entry name" value="PROKAR_LIPOPROTEIN"/>
    <property type="match status" value="1"/>
</dbReference>
<organism evidence="1 2">
    <name type="scientific">Christiangramia echinicola</name>
    <dbReference type="NCBI Taxonomy" id="279359"/>
    <lineage>
        <taxon>Bacteria</taxon>
        <taxon>Pseudomonadati</taxon>
        <taxon>Bacteroidota</taxon>
        <taxon>Flavobacteriia</taxon>
        <taxon>Flavobacteriales</taxon>
        <taxon>Flavobacteriaceae</taxon>
        <taxon>Christiangramia</taxon>
    </lineage>
</organism>
<dbReference type="Proteomes" id="UP000198858">
    <property type="component" value="Chromosome I"/>
</dbReference>
<dbReference type="NCBIfam" id="NF033206">
    <property type="entry name" value="ScyE_fam"/>
    <property type="match status" value="1"/>
</dbReference>
<dbReference type="InterPro" id="IPR048031">
    <property type="entry name" value="ScyD/ScyE-like"/>
</dbReference>
<proteinExistence type="predicted"/>
<dbReference type="AlphaFoldDB" id="A0A1H1RSF3"/>
<keyword evidence="2" id="KW-1185">Reference proteome</keyword>
<gene>
    <name evidence="1" type="ORF">SAMN04488552_3007</name>
</gene>
<evidence type="ECO:0000313" key="2">
    <source>
        <dbReference type="Proteomes" id="UP000198858"/>
    </source>
</evidence>
<name>A0A1H1RSF3_9FLAO</name>
<reference evidence="1 2" key="1">
    <citation type="submission" date="2016-10" db="EMBL/GenBank/DDBJ databases">
        <authorList>
            <person name="Varghese N."/>
            <person name="Submissions S."/>
        </authorList>
    </citation>
    <scope>NUCLEOTIDE SEQUENCE [LARGE SCALE GENOMIC DNA]</scope>
    <source>
        <strain evidence="1 2">Mar_2010_102</strain>
    </source>
</reference>
<protein>
    <recommendedName>
        <fullName evidence="3">ScyD/ScyE family protein</fullName>
    </recommendedName>
</protein>
<evidence type="ECO:0008006" key="3">
    <source>
        <dbReference type="Google" id="ProtNLM"/>
    </source>
</evidence>
<accession>A0A1H1RSF3</accession>
<dbReference type="EMBL" id="LT629745">
    <property type="protein sequence ID" value="SDS38665.1"/>
    <property type="molecule type" value="Genomic_DNA"/>
</dbReference>